<name>A0A9P3PEP8_LYOSH</name>
<proteinExistence type="predicted"/>
<organism evidence="2 3">
    <name type="scientific">Lyophyllum shimeji</name>
    <name type="common">Hon-shimeji</name>
    <name type="synonym">Tricholoma shimeji</name>
    <dbReference type="NCBI Taxonomy" id="47721"/>
    <lineage>
        <taxon>Eukaryota</taxon>
        <taxon>Fungi</taxon>
        <taxon>Dikarya</taxon>
        <taxon>Basidiomycota</taxon>
        <taxon>Agaricomycotina</taxon>
        <taxon>Agaricomycetes</taxon>
        <taxon>Agaricomycetidae</taxon>
        <taxon>Agaricales</taxon>
        <taxon>Tricholomatineae</taxon>
        <taxon>Lyophyllaceae</taxon>
        <taxon>Lyophyllum</taxon>
    </lineage>
</organism>
<comment type="caution">
    <text evidence="2">The sequence shown here is derived from an EMBL/GenBank/DDBJ whole genome shotgun (WGS) entry which is preliminary data.</text>
</comment>
<evidence type="ECO:0000313" key="3">
    <source>
        <dbReference type="Proteomes" id="UP001063166"/>
    </source>
</evidence>
<accession>A0A9P3PEP8</accession>
<dbReference type="OrthoDB" id="3259206at2759"/>
<dbReference type="EMBL" id="BRPK01000002">
    <property type="protein sequence ID" value="GLB34543.1"/>
    <property type="molecule type" value="Genomic_DNA"/>
</dbReference>
<reference evidence="2" key="1">
    <citation type="submission" date="2022-07" db="EMBL/GenBank/DDBJ databases">
        <title>The genome of Lyophyllum shimeji provides insight into the initial evolution of ectomycorrhizal fungal genome.</title>
        <authorList>
            <person name="Kobayashi Y."/>
            <person name="Shibata T."/>
            <person name="Hirakawa H."/>
            <person name="Shigenobu S."/>
            <person name="Nishiyama T."/>
            <person name="Yamada A."/>
            <person name="Hasebe M."/>
            <person name="Kawaguchi M."/>
        </authorList>
    </citation>
    <scope>NUCLEOTIDE SEQUENCE</scope>
    <source>
        <strain evidence="2">AT787</strain>
    </source>
</reference>
<keyword evidence="1" id="KW-0812">Transmembrane</keyword>
<keyword evidence="1" id="KW-0472">Membrane</keyword>
<evidence type="ECO:0000313" key="2">
    <source>
        <dbReference type="EMBL" id="GLB34543.1"/>
    </source>
</evidence>
<keyword evidence="1" id="KW-1133">Transmembrane helix</keyword>
<evidence type="ECO:0000256" key="1">
    <source>
        <dbReference type="SAM" id="Phobius"/>
    </source>
</evidence>
<dbReference type="Proteomes" id="UP001063166">
    <property type="component" value="Unassembled WGS sequence"/>
</dbReference>
<dbReference type="AlphaFoldDB" id="A0A9P3PEP8"/>
<gene>
    <name evidence="2" type="ORF">LshimejAT787_0201080</name>
</gene>
<feature type="transmembrane region" description="Helical" evidence="1">
    <location>
        <begin position="119"/>
        <end position="143"/>
    </location>
</feature>
<keyword evidence="3" id="KW-1185">Reference proteome</keyword>
<feature type="transmembrane region" description="Helical" evidence="1">
    <location>
        <begin position="35"/>
        <end position="59"/>
    </location>
</feature>
<protein>
    <submittedName>
        <fullName evidence="2">Uncharacterized protein</fullName>
    </submittedName>
</protein>
<sequence>MLTVRPIVTALAFILGALIPKFLERHAQVVTNAFVAWLVLSLRNNLFATSTFAYTLWAYCRYMSCVGLGSRQPTRAQKILTVIVESGVICFVIQRGLAVVQFPNAMSVFASGSHLARRFVERSTCGACVLFGMYPTIVVVLVAQQRTKAETFPASRTLL</sequence>
<feature type="transmembrane region" description="Helical" evidence="1">
    <location>
        <begin position="79"/>
        <end position="99"/>
    </location>
</feature>